<dbReference type="HOGENOM" id="CLU_038284_0_0_1"/>
<dbReference type="PANTHER" id="PTHR10720:SF0">
    <property type="entry name" value="HEME OXYGENASE"/>
    <property type="match status" value="1"/>
</dbReference>
<reference evidence="4 5" key="1">
    <citation type="submission" date="2015-01" db="EMBL/GenBank/DDBJ databases">
        <title>The Genome Sequence of Exophiala oligosperma CBS72588.</title>
        <authorList>
            <consortium name="The Broad Institute Genomics Platform"/>
            <person name="Cuomo C."/>
            <person name="de Hoog S."/>
            <person name="Gorbushina A."/>
            <person name="Stielow B."/>
            <person name="Teixiera M."/>
            <person name="Abouelleil A."/>
            <person name="Chapman S.B."/>
            <person name="Priest M."/>
            <person name="Young S.K."/>
            <person name="Wortman J."/>
            <person name="Nusbaum C."/>
            <person name="Birren B."/>
        </authorList>
    </citation>
    <scope>NUCLEOTIDE SEQUENCE [LARGE SCALE GENOMIC DNA]</scope>
    <source>
        <strain evidence="4 5">CBS 72588</strain>
    </source>
</reference>
<name>A0A0D2BP52_9EURO</name>
<sequence length="307" mass="34145">MDTSLIVTSRPNLPAGLHAATREQHHALNTSITARLPLCLPPCVDSPRLYTLGMMVFGQIYFAFEDFLEKSLTTSTVLDARLREVYQRVKFRELTRTSRLRDDIELLQSRLDATAVADLNQLSEQAQRVFASRITSSLAARPHALLAYAWAMYLALFNGGRWIRRQLVSAGTDFWGPGELPLSFWVFEVDDRGDIHHEALKMRFKTAFAEASALLTDVESSEVIDESKNLFVTCSQMVEFLDKAVAERASSDESRLGASDPPDSTAGLGYRSPASSFVTAWGYITSSLASLKTTSKVVWGPRVEVND</sequence>
<organism evidence="4 5">
    <name type="scientific">Exophiala oligosperma</name>
    <dbReference type="NCBI Taxonomy" id="215243"/>
    <lineage>
        <taxon>Eukaryota</taxon>
        <taxon>Fungi</taxon>
        <taxon>Dikarya</taxon>
        <taxon>Ascomycota</taxon>
        <taxon>Pezizomycotina</taxon>
        <taxon>Eurotiomycetes</taxon>
        <taxon>Chaetothyriomycetidae</taxon>
        <taxon>Chaetothyriales</taxon>
        <taxon>Herpotrichiellaceae</taxon>
        <taxon>Exophiala</taxon>
    </lineage>
</organism>
<dbReference type="VEuPathDB" id="FungiDB:PV06_09086"/>
<evidence type="ECO:0000256" key="2">
    <source>
        <dbReference type="ARBA" id="ARBA00022723"/>
    </source>
</evidence>
<keyword evidence="1" id="KW-0349">Heme</keyword>
<dbReference type="AlphaFoldDB" id="A0A0D2BP52"/>
<keyword evidence="5" id="KW-1185">Reference proteome</keyword>
<dbReference type="InterPro" id="IPR016084">
    <property type="entry name" value="Haem_Oase-like_multi-hlx"/>
</dbReference>
<dbReference type="InterPro" id="IPR016053">
    <property type="entry name" value="Haem_Oase-like"/>
</dbReference>
<dbReference type="OrthoDB" id="652091at2759"/>
<keyword evidence="3" id="KW-0408">Iron</keyword>
<evidence type="ECO:0000256" key="1">
    <source>
        <dbReference type="ARBA" id="ARBA00022617"/>
    </source>
</evidence>
<dbReference type="GO" id="GO:0006788">
    <property type="term" value="P:heme oxidation"/>
    <property type="evidence" value="ECO:0007669"/>
    <property type="project" value="InterPro"/>
</dbReference>
<dbReference type="GO" id="GO:0004392">
    <property type="term" value="F:heme oxygenase (decyclizing) activity"/>
    <property type="evidence" value="ECO:0007669"/>
    <property type="project" value="InterPro"/>
</dbReference>
<dbReference type="Pfam" id="PF01126">
    <property type="entry name" value="Heme_oxygenase"/>
    <property type="match status" value="1"/>
</dbReference>
<keyword evidence="2" id="KW-0479">Metal-binding</keyword>
<gene>
    <name evidence="4" type="ORF">PV06_09086</name>
</gene>
<dbReference type="InterPro" id="IPR002051">
    <property type="entry name" value="Haem_Oase"/>
</dbReference>
<protein>
    <recommendedName>
        <fullName evidence="6">Heme oxygenase</fullName>
    </recommendedName>
</protein>
<evidence type="ECO:0008006" key="6">
    <source>
        <dbReference type="Google" id="ProtNLM"/>
    </source>
</evidence>
<evidence type="ECO:0000313" key="4">
    <source>
        <dbReference type="EMBL" id="KIW39302.1"/>
    </source>
</evidence>
<dbReference type="Proteomes" id="UP000053342">
    <property type="component" value="Unassembled WGS sequence"/>
</dbReference>
<dbReference type="SUPFAM" id="SSF48613">
    <property type="entry name" value="Heme oxygenase-like"/>
    <property type="match status" value="1"/>
</dbReference>
<dbReference type="PANTHER" id="PTHR10720">
    <property type="entry name" value="HEME OXYGENASE"/>
    <property type="match status" value="1"/>
</dbReference>
<dbReference type="EMBL" id="KN847340">
    <property type="protein sequence ID" value="KIW39302.1"/>
    <property type="molecule type" value="Genomic_DNA"/>
</dbReference>
<dbReference type="GeneID" id="27361160"/>
<dbReference type="STRING" id="215243.A0A0D2BP52"/>
<evidence type="ECO:0000313" key="5">
    <source>
        <dbReference type="Proteomes" id="UP000053342"/>
    </source>
</evidence>
<evidence type="ECO:0000256" key="3">
    <source>
        <dbReference type="ARBA" id="ARBA00023004"/>
    </source>
</evidence>
<dbReference type="RefSeq" id="XP_016259518.1">
    <property type="nucleotide sequence ID" value="XM_016410496.1"/>
</dbReference>
<proteinExistence type="predicted"/>
<dbReference type="CDD" id="cd19165">
    <property type="entry name" value="HemeO"/>
    <property type="match status" value="1"/>
</dbReference>
<accession>A0A0D2BP52</accession>
<dbReference type="GO" id="GO:0046872">
    <property type="term" value="F:metal ion binding"/>
    <property type="evidence" value="ECO:0007669"/>
    <property type="project" value="UniProtKB-KW"/>
</dbReference>
<dbReference type="Gene3D" id="1.20.910.10">
    <property type="entry name" value="Heme oxygenase-like"/>
    <property type="match status" value="1"/>
</dbReference>